<dbReference type="AlphaFoldDB" id="A0A345UKG0"/>
<comment type="similarity">
    <text evidence="1">Belongs to the TolB family.</text>
</comment>
<dbReference type="KEGG" id="cprv:CYPRO_1711"/>
<dbReference type="PANTHER" id="PTHR36842:SF1">
    <property type="entry name" value="PROTEIN TOLB"/>
    <property type="match status" value="1"/>
</dbReference>
<dbReference type="InterPro" id="IPR011042">
    <property type="entry name" value="6-blade_b-propeller_TolB-like"/>
</dbReference>
<dbReference type="Pfam" id="PF07676">
    <property type="entry name" value="PD40"/>
    <property type="match status" value="2"/>
</dbReference>
<dbReference type="PANTHER" id="PTHR36842">
    <property type="entry name" value="PROTEIN TOLB HOMOLOG"/>
    <property type="match status" value="1"/>
</dbReference>
<organism evidence="2 3">
    <name type="scientific">Cyclonatronum proteinivorum</name>
    <dbReference type="NCBI Taxonomy" id="1457365"/>
    <lineage>
        <taxon>Bacteria</taxon>
        <taxon>Pseudomonadati</taxon>
        <taxon>Balneolota</taxon>
        <taxon>Balneolia</taxon>
        <taxon>Balneolales</taxon>
        <taxon>Cyclonatronaceae</taxon>
        <taxon>Cyclonatronum</taxon>
    </lineage>
</organism>
<evidence type="ECO:0000313" key="3">
    <source>
        <dbReference type="Proteomes" id="UP000254808"/>
    </source>
</evidence>
<gene>
    <name evidence="2" type="ORF">CYPRO_1711</name>
</gene>
<dbReference type="Gene3D" id="2.40.160.50">
    <property type="entry name" value="membrane protein fhac: a member of the omp85/tpsb transporter family"/>
    <property type="match status" value="1"/>
</dbReference>
<name>A0A345UKG0_9BACT</name>
<accession>A0A345UKG0</accession>
<dbReference type="Proteomes" id="UP000254808">
    <property type="component" value="Chromosome"/>
</dbReference>
<protein>
    <submittedName>
        <fullName evidence="2">WD40-like Beta Propeller Repeat</fullName>
    </submittedName>
</protein>
<sequence length="1052" mass="119663">MQTALQRFLPVALILLLGAEMLQAQAFNFGKNRVQYETFDWRIIQSDHFDIYYYDSRNYLLAEFTAHSLEASYQQLAVDFNHQINERIRVIIYDSHASFSQTNVVQLPVNAQGIGGVTDLFKNRITMPFMADYGQYRRVLQHELVHAMVNDAFYGGNINALLAEGRRVFPLWAEEGLAEWVSQGWDTETDMWLRDATINNYLPPLQFLGGFFAYRGGQGFWDFIVQEYGREKIAEVFDRMKLNRNFELSMRQSTGLTIEELSERWKDWLQRKYFPEVTDRENLRNIGTNITRREFRGSFNTSPALSPQGDRIAMITNRRGFFDVVVIDANTGNLIKTLVRGEDNVDFEELNILQPNLSWSPDGQRIALSTTTRGRNDIAIVEYETGRIQKILFPTLNSIRSVAWSPDGKRLAFQGTEGSFINIYVYELETGDFVNLTNDVFSDSDPAWSNDSESVLFASDRGGRVDLGVHRENYFMLANPNLHQTDIYKVRVGDDRATRLTNTPTWNESSPQMTNDGRVVYVSDQNGINNVYVMNLQTRVSRPATDLITGVMQLSITPDGSKAAVNSINEGFLDIFVINNPLERIKSGNLRPNQWAQRRAREMEEQRVPAVGFSRNIFVSEFRDDGFVADLPQEEVEVIVEQPEEREETRRSDVIDFRNYQFMDDLEEEFADTERDDLFRLTDNRTEDGLFIPKDFRLQFSPDFAQGSAGGTIGSQFGAFSFLQASVSDVLGYHRLTFAGNLVFDLRNASYFVQYAYLRNRTNYFASFVHNGFAFQTFGGQLVRYRIYSGDFGISYPLNRFERLEFSQAFIGLSRDLSSIQIGTQSTLERDFILYPQARYVRDVTIPGFLSPQKGHRLAIEFSGGLPVSDAFLGFASLTGDVRQYISLGPRYTIALRGSGGASFGPDPQNFLLGGVSNWINFRQDQRLTAENLANVFFTLPALPMRGWNLNAGIGDKFALANAEFRFPLVAALIPGPLPLFPLFNIQGSAFVDVGGTWTGSDFNDLLVGTGFGLRTILFGLPFRYDIAWPYSEDIFDGFGSRVHYFSIGLDF</sequence>
<dbReference type="InterPro" id="IPR011659">
    <property type="entry name" value="WD40"/>
</dbReference>
<evidence type="ECO:0000256" key="1">
    <source>
        <dbReference type="ARBA" id="ARBA00009820"/>
    </source>
</evidence>
<dbReference type="Gene3D" id="2.120.10.30">
    <property type="entry name" value="TolB, C-terminal domain"/>
    <property type="match status" value="3"/>
</dbReference>
<keyword evidence="3" id="KW-1185">Reference proteome</keyword>
<dbReference type="OrthoDB" id="9760276at2"/>
<dbReference type="EMBL" id="CP027806">
    <property type="protein sequence ID" value="AXJ00962.1"/>
    <property type="molecule type" value="Genomic_DNA"/>
</dbReference>
<proteinExistence type="inferred from homology"/>
<dbReference type="RefSeq" id="WP_114984207.1">
    <property type="nucleotide sequence ID" value="NZ_CP027806.1"/>
</dbReference>
<dbReference type="SUPFAM" id="SSF82171">
    <property type="entry name" value="DPP6 N-terminal domain-like"/>
    <property type="match status" value="1"/>
</dbReference>
<evidence type="ECO:0000313" key="2">
    <source>
        <dbReference type="EMBL" id="AXJ00962.1"/>
    </source>
</evidence>
<reference evidence="2 3" key="1">
    <citation type="submission" date="2018-03" db="EMBL/GenBank/DDBJ databases">
        <title>Phenotypic and genomic properties of Cyclonatronum proteinivorum gen. nov., sp. nov., a haloalkaliphilic bacteroidete from soda lakes possessing Na+-translocating rhodopsin.</title>
        <authorList>
            <person name="Toshchakov S.V."/>
            <person name="Korzhenkov A."/>
            <person name="Samarov N.I."/>
            <person name="Kublanov I.V."/>
            <person name="Muntyan M.S."/>
            <person name="Sorokin D.Y."/>
        </authorList>
    </citation>
    <scope>NUCLEOTIDE SEQUENCE [LARGE SCALE GENOMIC DNA]</scope>
    <source>
        <strain evidence="2 3">Omega</strain>
    </source>
</reference>